<sequence length="106" mass="12066">MFELLRYQRLDGGEPLTEWLDALSDKAAQARIRVRLRNLQAGNWSDAVAVGAGVVELRIHIGPGYRVYCARHGKSIIILFCGGDKRSQKADIKLAKGFWVEWKRRQ</sequence>
<reference evidence="1 2" key="1">
    <citation type="submission" date="2018-06" db="EMBL/GenBank/DDBJ databases">
        <title>Genomic Encyclopedia of Type Strains, Phase IV (KMG-IV): sequencing the most valuable type-strain genomes for metagenomic binning, comparative biology and taxonomic classification.</title>
        <authorList>
            <person name="Goeker M."/>
        </authorList>
    </citation>
    <scope>NUCLEOTIDE SEQUENCE [LARGE SCALE GENOMIC DNA]</scope>
    <source>
        <strain evidence="1 2">DSM 25520</strain>
    </source>
</reference>
<dbReference type="NCBIfam" id="TIGR02683">
    <property type="entry name" value="upstrm_HI1419"/>
    <property type="match status" value="1"/>
</dbReference>
<comment type="caution">
    <text evidence="1">The sequence shown here is derived from an EMBL/GenBank/DDBJ whole genome shotgun (WGS) entry which is preliminary data.</text>
</comment>
<keyword evidence="2" id="KW-1185">Reference proteome</keyword>
<accession>A0A366HIZ8</accession>
<dbReference type="PANTHER" id="PTHR41791:SF1">
    <property type="entry name" value="SSL7039 PROTEIN"/>
    <property type="match status" value="1"/>
</dbReference>
<dbReference type="EMBL" id="QNRQ01000002">
    <property type="protein sequence ID" value="RBP41670.1"/>
    <property type="molecule type" value="Genomic_DNA"/>
</dbReference>
<dbReference type="OrthoDB" id="9800258at2"/>
<name>A0A366HIZ8_9BURK</name>
<dbReference type="Proteomes" id="UP000253628">
    <property type="component" value="Unassembled WGS sequence"/>
</dbReference>
<dbReference type="PANTHER" id="PTHR41791">
    <property type="entry name" value="SSL7039 PROTEIN"/>
    <property type="match status" value="1"/>
</dbReference>
<dbReference type="Pfam" id="PF05973">
    <property type="entry name" value="Gp49"/>
    <property type="match status" value="1"/>
</dbReference>
<dbReference type="RefSeq" id="WP_113931938.1">
    <property type="nucleotide sequence ID" value="NZ_JACCEU010000002.1"/>
</dbReference>
<evidence type="ECO:0000313" key="1">
    <source>
        <dbReference type="EMBL" id="RBP41670.1"/>
    </source>
</evidence>
<evidence type="ECO:0000313" key="2">
    <source>
        <dbReference type="Proteomes" id="UP000253628"/>
    </source>
</evidence>
<protein>
    <submittedName>
        <fullName evidence="1">Putative addiction module killer protein</fullName>
    </submittedName>
</protein>
<organism evidence="1 2">
    <name type="scientific">Eoetvoesiella caeni</name>
    <dbReference type="NCBI Taxonomy" id="645616"/>
    <lineage>
        <taxon>Bacteria</taxon>
        <taxon>Pseudomonadati</taxon>
        <taxon>Pseudomonadota</taxon>
        <taxon>Betaproteobacteria</taxon>
        <taxon>Burkholderiales</taxon>
        <taxon>Alcaligenaceae</taxon>
        <taxon>Eoetvoesiella</taxon>
    </lineage>
</organism>
<gene>
    <name evidence="1" type="ORF">DFR37_10249</name>
</gene>
<proteinExistence type="predicted"/>
<dbReference type="AlphaFoldDB" id="A0A366HIZ8"/>
<dbReference type="PIRSF" id="PIRSF028744">
    <property type="entry name" value="Addict_mod_HI1419"/>
    <property type="match status" value="1"/>
</dbReference>
<dbReference type="InterPro" id="IPR009241">
    <property type="entry name" value="HigB-like"/>
</dbReference>
<dbReference type="InterPro" id="IPR014056">
    <property type="entry name" value="TypeIITA-like_toxin_pred"/>
</dbReference>